<dbReference type="Proteomes" id="UP001055879">
    <property type="component" value="Linkage Group LG05"/>
</dbReference>
<sequence length="75" mass="8728">MSCQRRSKATKGDERSSTRGLDETTDIYNITTIVIIIIIIIKYNTYYYLLISPVFTRSLSDLYLILHPYCFFHGA</sequence>
<evidence type="ECO:0000313" key="2">
    <source>
        <dbReference type="Proteomes" id="UP001055879"/>
    </source>
</evidence>
<gene>
    <name evidence="1" type="ORF">L6452_17093</name>
</gene>
<keyword evidence="2" id="KW-1185">Reference proteome</keyword>
<protein>
    <submittedName>
        <fullName evidence="1">Uncharacterized protein</fullName>
    </submittedName>
</protein>
<accession>A0ACB9C2G4</accession>
<organism evidence="1 2">
    <name type="scientific">Arctium lappa</name>
    <name type="common">Greater burdock</name>
    <name type="synonym">Lappa major</name>
    <dbReference type="NCBI Taxonomy" id="4217"/>
    <lineage>
        <taxon>Eukaryota</taxon>
        <taxon>Viridiplantae</taxon>
        <taxon>Streptophyta</taxon>
        <taxon>Embryophyta</taxon>
        <taxon>Tracheophyta</taxon>
        <taxon>Spermatophyta</taxon>
        <taxon>Magnoliopsida</taxon>
        <taxon>eudicotyledons</taxon>
        <taxon>Gunneridae</taxon>
        <taxon>Pentapetalae</taxon>
        <taxon>asterids</taxon>
        <taxon>campanulids</taxon>
        <taxon>Asterales</taxon>
        <taxon>Asteraceae</taxon>
        <taxon>Carduoideae</taxon>
        <taxon>Cardueae</taxon>
        <taxon>Arctiinae</taxon>
        <taxon>Arctium</taxon>
    </lineage>
</organism>
<comment type="caution">
    <text evidence="1">The sequence shown here is derived from an EMBL/GenBank/DDBJ whole genome shotgun (WGS) entry which is preliminary data.</text>
</comment>
<name>A0ACB9C2G4_ARCLA</name>
<proteinExistence type="predicted"/>
<evidence type="ECO:0000313" key="1">
    <source>
        <dbReference type="EMBL" id="KAI3728456.1"/>
    </source>
</evidence>
<dbReference type="EMBL" id="CM042051">
    <property type="protein sequence ID" value="KAI3728456.1"/>
    <property type="molecule type" value="Genomic_DNA"/>
</dbReference>
<reference evidence="1 2" key="2">
    <citation type="journal article" date="2022" name="Mol. Ecol. Resour.">
        <title>The genomes of chicory, endive, great burdock and yacon provide insights into Asteraceae paleo-polyploidization history and plant inulin production.</title>
        <authorList>
            <person name="Fan W."/>
            <person name="Wang S."/>
            <person name="Wang H."/>
            <person name="Wang A."/>
            <person name="Jiang F."/>
            <person name="Liu H."/>
            <person name="Zhao H."/>
            <person name="Xu D."/>
            <person name="Zhang Y."/>
        </authorList>
    </citation>
    <scope>NUCLEOTIDE SEQUENCE [LARGE SCALE GENOMIC DNA]</scope>
    <source>
        <strain evidence="2">cv. Niubang</strain>
    </source>
</reference>
<reference evidence="2" key="1">
    <citation type="journal article" date="2022" name="Mol. Ecol. Resour.">
        <title>The genomes of chicory, endive, great burdock and yacon provide insights into Asteraceae palaeo-polyploidization history and plant inulin production.</title>
        <authorList>
            <person name="Fan W."/>
            <person name="Wang S."/>
            <person name="Wang H."/>
            <person name="Wang A."/>
            <person name="Jiang F."/>
            <person name="Liu H."/>
            <person name="Zhao H."/>
            <person name="Xu D."/>
            <person name="Zhang Y."/>
        </authorList>
    </citation>
    <scope>NUCLEOTIDE SEQUENCE [LARGE SCALE GENOMIC DNA]</scope>
    <source>
        <strain evidence="2">cv. Niubang</strain>
    </source>
</reference>